<protein>
    <submittedName>
        <fullName evidence="1">Uncharacterized protein</fullName>
    </submittedName>
</protein>
<evidence type="ECO:0000313" key="2">
    <source>
        <dbReference type="Proteomes" id="UP000002204"/>
    </source>
</evidence>
<dbReference type="Proteomes" id="UP000002204">
    <property type="component" value="Chromosome"/>
</dbReference>
<accession>C0ZXB5</accession>
<gene>
    <name evidence="1" type="ordered locus">RER_22920</name>
</gene>
<sequence>MSDLDAEGVILEITENAPHLEGYGPWAEASIHTYGDAKRLGLARAHFVIESPDGDDSMIYLVADEVATQQRHAPEFGAAVDHAYDMTDHKNGCDS</sequence>
<dbReference type="EMBL" id="AP008957">
    <property type="protein sequence ID" value="BAH33000.1"/>
    <property type="molecule type" value="Genomic_DNA"/>
</dbReference>
<reference evidence="1 2" key="2">
    <citation type="journal article" date="2006" name="Environ. Microbiol.">
        <title>Sequence analysis of three plasmids harboured in Rhodococcus erythropolis strain PR4.</title>
        <authorList>
            <person name="Sekine M."/>
            <person name="Tanikawa S."/>
            <person name="Omata S."/>
            <person name="Saito M."/>
            <person name="Fujisawa T."/>
            <person name="Tsukatani N."/>
            <person name="Tajima T."/>
            <person name="Sekigawa T."/>
            <person name="Kosugi H."/>
            <person name="Matsuo Y."/>
            <person name="Nishiko R."/>
            <person name="Imamura K."/>
            <person name="Ito M."/>
            <person name="Narita H."/>
            <person name="Tago S."/>
            <person name="Fujita N."/>
            <person name="Harayama S."/>
        </authorList>
    </citation>
    <scope>NUCLEOTIDE SEQUENCE [LARGE SCALE GENOMIC DNA]</scope>
    <source>
        <strain evidence="2">PR4 / NBRC 100887</strain>
    </source>
</reference>
<dbReference type="PATRIC" id="fig|234621.6.peg.2795"/>
<dbReference type="AlphaFoldDB" id="C0ZXB5"/>
<reference evidence="2" key="1">
    <citation type="submission" date="2005-03" db="EMBL/GenBank/DDBJ databases">
        <title>Comparison of the complete genome sequences of Rhodococcus erythropolis PR4 and Rhodococcus opacus B4.</title>
        <authorList>
            <person name="Takarada H."/>
            <person name="Sekine M."/>
            <person name="Hosoyama A."/>
            <person name="Yamada R."/>
            <person name="Fujisawa T."/>
            <person name="Omata S."/>
            <person name="Shimizu A."/>
            <person name="Tsukatani N."/>
            <person name="Tanikawa S."/>
            <person name="Fujita N."/>
            <person name="Harayama S."/>
        </authorList>
    </citation>
    <scope>NUCLEOTIDE SEQUENCE [LARGE SCALE GENOMIC DNA]</scope>
    <source>
        <strain evidence="2">PR4 / NBRC 100887</strain>
    </source>
</reference>
<proteinExistence type="predicted"/>
<organism evidence="1 2">
    <name type="scientific">Rhodococcus erythropolis (strain PR4 / NBRC 100887)</name>
    <dbReference type="NCBI Taxonomy" id="234621"/>
    <lineage>
        <taxon>Bacteria</taxon>
        <taxon>Bacillati</taxon>
        <taxon>Actinomycetota</taxon>
        <taxon>Actinomycetes</taxon>
        <taxon>Mycobacteriales</taxon>
        <taxon>Nocardiaceae</taxon>
        <taxon>Rhodococcus</taxon>
        <taxon>Rhodococcus erythropolis group</taxon>
    </lineage>
</organism>
<name>C0ZXB5_RHOE4</name>
<dbReference type="RefSeq" id="WP_020907193.1">
    <property type="nucleotide sequence ID" value="NC_012490.1"/>
</dbReference>
<evidence type="ECO:0000313" key="1">
    <source>
        <dbReference type="EMBL" id="BAH33000.1"/>
    </source>
</evidence>
<dbReference type="HOGENOM" id="CLU_2370892_0_0_11"/>
<dbReference type="KEGG" id="rer:RER_22920"/>